<dbReference type="InterPro" id="IPR045706">
    <property type="entry name" value="DUF6062"/>
</dbReference>
<evidence type="ECO:0000313" key="1">
    <source>
        <dbReference type="EMBL" id="BCS80388.1"/>
    </source>
</evidence>
<reference evidence="1 2" key="1">
    <citation type="submission" date="2021-02" db="EMBL/GenBank/DDBJ databases">
        <title>Nitrogen-fixing ability and nitrogen fixation related genes of thermophilic fermentative bacteria in the genus Caldicellulosiruptor.</title>
        <authorList>
            <person name="Chen Y."/>
            <person name="Nishihara A."/>
            <person name="Haruta S."/>
        </authorList>
    </citation>
    <scope>NUCLEOTIDE SEQUENCE [LARGE SCALE GENOMIC DNA]</scope>
    <source>
        <strain evidence="1 2">YA01</strain>
    </source>
</reference>
<accession>A0ABM7NJV4</accession>
<protein>
    <submittedName>
        <fullName evidence="1">Uncharacterized protein</fullName>
    </submittedName>
</protein>
<proteinExistence type="predicted"/>
<dbReference type="EMBL" id="AP024480">
    <property type="protein sequence ID" value="BCS80388.1"/>
    <property type="molecule type" value="Genomic_DNA"/>
</dbReference>
<gene>
    <name evidence="1" type="ORF">CaldiYA01_03480</name>
</gene>
<dbReference type="Pfam" id="PF19538">
    <property type="entry name" value="DUF6062"/>
    <property type="match status" value="2"/>
</dbReference>
<organism evidence="1 2">
    <name type="scientific">Caldicellulosiruptor diazotrophicus</name>
    <dbReference type="NCBI Taxonomy" id="2806205"/>
    <lineage>
        <taxon>Bacteria</taxon>
        <taxon>Bacillati</taxon>
        <taxon>Bacillota</taxon>
        <taxon>Bacillota incertae sedis</taxon>
        <taxon>Caldicellulosiruptorales</taxon>
        <taxon>Caldicellulosiruptoraceae</taxon>
        <taxon>Caldicellulosiruptor</taxon>
    </lineage>
</organism>
<sequence length="211" mass="24946">MDIVYFEMIENFKEDKCIICYLKNKAMNKFFDDFLYESVNDYSLRSRIREGGICPIHARKLESFGDVLAHAIIYSDLLINFKNNHHIEILPRKRKIQDQNVCVFCEKESGFEDTYTKAFSHYFTAQPQFKSAFSEKGFICQRHLKQVLEKITSITAQKELLSVVSHKIDIILYYLEKIKEKNDYRNIHLNYTSEEIKSWHMAVEFVAGSLE</sequence>
<evidence type="ECO:0000313" key="2">
    <source>
        <dbReference type="Proteomes" id="UP000663623"/>
    </source>
</evidence>
<dbReference type="Proteomes" id="UP000663623">
    <property type="component" value="Chromosome"/>
</dbReference>
<name>A0ABM7NJV4_9FIRM</name>
<keyword evidence="2" id="KW-1185">Reference proteome</keyword>
<dbReference type="RefSeq" id="WP_207180690.1">
    <property type="nucleotide sequence ID" value="NZ_AP024480.1"/>
</dbReference>